<dbReference type="SUPFAM" id="SSF69318">
    <property type="entry name" value="Integrin alpha N-terminal domain"/>
    <property type="match status" value="1"/>
</dbReference>
<evidence type="ECO:0000256" key="3">
    <source>
        <dbReference type="SAM" id="SignalP"/>
    </source>
</evidence>
<evidence type="ECO:0000256" key="2">
    <source>
        <dbReference type="SAM" id="MobiDB-lite"/>
    </source>
</evidence>
<dbReference type="AlphaFoldDB" id="B9XEK7"/>
<dbReference type="OrthoDB" id="9816589at2"/>
<evidence type="ECO:0000313" key="4">
    <source>
        <dbReference type="EMBL" id="EEF61721.1"/>
    </source>
</evidence>
<dbReference type="InterPro" id="IPR013517">
    <property type="entry name" value="FG-GAP"/>
</dbReference>
<evidence type="ECO:0000256" key="1">
    <source>
        <dbReference type="ARBA" id="ARBA00022729"/>
    </source>
</evidence>
<feature type="signal peptide" evidence="3">
    <location>
        <begin position="1"/>
        <end position="21"/>
    </location>
</feature>
<dbReference type="EMBL" id="ABOX02000008">
    <property type="protein sequence ID" value="EEF61721.1"/>
    <property type="molecule type" value="Genomic_DNA"/>
</dbReference>
<feature type="compositionally biased region" description="Basic and acidic residues" evidence="2">
    <location>
        <begin position="423"/>
        <end position="432"/>
    </location>
</feature>
<dbReference type="STRING" id="320771.Cflav_PD4761"/>
<name>B9XEK7_PEDPL</name>
<evidence type="ECO:0000313" key="5">
    <source>
        <dbReference type="Proteomes" id="UP000003688"/>
    </source>
</evidence>
<dbReference type="PANTHER" id="PTHR44103:SF1">
    <property type="entry name" value="PROPROTEIN CONVERTASE P"/>
    <property type="match status" value="1"/>
</dbReference>
<dbReference type="InterPro" id="IPR028994">
    <property type="entry name" value="Integrin_alpha_N"/>
</dbReference>
<feature type="chain" id="PRO_5002894729" evidence="3">
    <location>
        <begin position="22"/>
        <end position="448"/>
    </location>
</feature>
<feature type="region of interest" description="Disordered" evidence="2">
    <location>
        <begin position="423"/>
        <end position="448"/>
    </location>
</feature>
<dbReference type="Pfam" id="PF13517">
    <property type="entry name" value="FG-GAP_3"/>
    <property type="match status" value="2"/>
</dbReference>
<keyword evidence="5" id="KW-1185">Reference proteome</keyword>
<dbReference type="PANTHER" id="PTHR44103">
    <property type="entry name" value="PROPROTEIN CONVERTASE P"/>
    <property type="match status" value="1"/>
</dbReference>
<accession>B9XEK7</accession>
<organism evidence="4 5">
    <name type="scientific">Pedosphaera parvula (strain Ellin514)</name>
    <dbReference type="NCBI Taxonomy" id="320771"/>
    <lineage>
        <taxon>Bacteria</taxon>
        <taxon>Pseudomonadati</taxon>
        <taxon>Verrucomicrobiota</taxon>
        <taxon>Pedosphaerae</taxon>
        <taxon>Pedosphaerales</taxon>
        <taxon>Pedosphaeraceae</taxon>
        <taxon>Pedosphaera</taxon>
    </lineage>
</organism>
<dbReference type="RefSeq" id="WP_007414255.1">
    <property type="nucleotide sequence ID" value="NZ_ABOX02000008.1"/>
</dbReference>
<sequence length="448" mass="50035" precursor="true">MLKLSFTAVVLSLSALLSASAKDYTVHTFKKIQLTDKFWGEGANFGDFNHDGIMDVVSGPYWYEGPDFQKRHEYYPANTSFKLKKADGTEEKVEGFEGALGVNNTYSDNFFAFTYDFNGDGWDDIMIYGFPGKEAVWYENPKGREGHWQRHQVFDMVDNESPTFQDINGDGKPDIICNSGGYFGYATADWQHPEKPWTFHPISQKGNWHKFTHGLGVGDINGDGRMDLLEAGGWWEQPASLAGDPVWKFHKFPFAPGHGSSQMYAYDVNGDGKNDVITALNAHGYGLAWYEQITENGEISFKQHILLNEKKEPNEYGVTFSQLHSVDLIDMDGDGLKDIVTGKRFWAHGNHGDVDPSDPAVVYWFKLVRKGKGQADFVPYLIDDNSGVGTQVVAGNINKDKLPDIVVGNKKGTFVLLQEAKKVSKSEWEKAQPKPVAKSSGEKQAAVK</sequence>
<protein>
    <submittedName>
        <fullName evidence="4">Cysteine proteinase</fullName>
    </submittedName>
</protein>
<proteinExistence type="predicted"/>
<dbReference type="Gene3D" id="2.130.10.130">
    <property type="entry name" value="Integrin alpha, N-terminal"/>
    <property type="match status" value="2"/>
</dbReference>
<gene>
    <name evidence="4" type="ORF">Cflav_PD4761</name>
</gene>
<keyword evidence="1 3" id="KW-0732">Signal</keyword>
<comment type="caution">
    <text evidence="4">The sequence shown here is derived from an EMBL/GenBank/DDBJ whole genome shotgun (WGS) entry which is preliminary data.</text>
</comment>
<dbReference type="Proteomes" id="UP000003688">
    <property type="component" value="Unassembled WGS sequence"/>
</dbReference>
<reference evidence="4 5" key="1">
    <citation type="journal article" date="2011" name="J. Bacteriol.">
        <title>Genome sequence of 'Pedosphaera parvula' Ellin514, an aerobic Verrucomicrobial isolate from pasture soil.</title>
        <authorList>
            <person name="Kant R."/>
            <person name="van Passel M.W."/>
            <person name="Sangwan P."/>
            <person name="Palva A."/>
            <person name="Lucas S."/>
            <person name="Copeland A."/>
            <person name="Lapidus A."/>
            <person name="Glavina Del Rio T."/>
            <person name="Dalin E."/>
            <person name="Tice H."/>
            <person name="Bruce D."/>
            <person name="Goodwin L."/>
            <person name="Pitluck S."/>
            <person name="Chertkov O."/>
            <person name="Larimer F.W."/>
            <person name="Land M.L."/>
            <person name="Hauser L."/>
            <person name="Brettin T.S."/>
            <person name="Detter J.C."/>
            <person name="Han S."/>
            <person name="de Vos W.M."/>
            <person name="Janssen P.H."/>
            <person name="Smidt H."/>
        </authorList>
    </citation>
    <scope>NUCLEOTIDE SEQUENCE [LARGE SCALE GENOMIC DNA]</scope>
    <source>
        <strain evidence="4 5">Ellin514</strain>
    </source>
</reference>